<proteinExistence type="predicted"/>
<feature type="non-terminal residue" evidence="1">
    <location>
        <position position="172"/>
    </location>
</feature>
<sequence>MQFLKGKTFIASSMDEIFYGKGYKDTDRKLVLFERLAEARAKKGKSTIGYVPLYCVWKGGMYPCNGIPIKRIKSPTWRHRLFRFTKPFRRKPSLVHDTTYQVYTNRKWYNVTPSSNLKTKRAVAKRGGIALKFKLLHYHTLVHPSFESAKYVIPRKVTNPKAHPRFYLNKLL</sequence>
<dbReference type="EMBL" id="BART01012254">
    <property type="protein sequence ID" value="GAG78768.1"/>
    <property type="molecule type" value="Genomic_DNA"/>
</dbReference>
<protein>
    <submittedName>
        <fullName evidence="1">Uncharacterized protein</fullName>
    </submittedName>
</protein>
<accession>X1B3G0</accession>
<reference evidence="1" key="1">
    <citation type="journal article" date="2014" name="Front. Microbiol.">
        <title>High frequency of phylogenetically diverse reductive dehalogenase-homologous genes in deep subseafloor sedimentary metagenomes.</title>
        <authorList>
            <person name="Kawai M."/>
            <person name="Futagami T."/>
            <person name="Toyoda A."/>
            <person name="Takaki Y."/>
            <person name="Nishi S."/>
            <person name="Hori S."/>
            <person name="Arai W."/>
            <person name="Tsubouchi T."/>
            <person name="Morono Y."/>
            <person name="Uchiyama I."/>
            <person name="Ito T."/>
            <person name="Fujiyama A."/>
            <person name="Inagaki F."/>
            <person name="Takami H."/>
        </authorList>
    </citation>
    <scope>NUCLEOTIDE SEQUENCE</scope>
    <source>
        <strain evidence="1">Expedition CK06-06</strain>
    </source>
</reference>
<gene>
    <name evidence="1" type="ORF">S01H4_25682</name>
</gene>
<name>X1B3G0_9ZZZZ</name>
<evidence type="ECO:0000313" key="1">
    <source>
        <dbReference type="EMBL" id="GAG78768.1"/>
    </source>
</evidence>
<dbReference type="AlphaFoldDB" id="X1B3G0"/>
<comment type="caution">
    <text evidence="1">The sequence shown here is derived from an EMBL/GenBank/DDBJ whole genome shotgun (WGS) entry which is preliminary data.</text>
</comment>
<organism evidence="1">
    <name type="scientific">marine sediment metagenome</name>
    <dbReference type="NCBI Taxonomy" id="412755"/>
    <lineage>
        <taxon>unclassified sequences</taxon>
        <taxon>metagenomes</taxon>
        <taxon>ecological metagenomes</taxon>
    </lineage>
</organism>